<comment type="caution">
    <text evidence="1">The sequence shown here is derived from an EMBL/GenBank/DDBJ whole genome shotgun (WGS) entry which is preliminary data.</text>
</comment>
<dbReference type="Gene3D" id="3.40.50.300">
    <property type="entry name" value="P-loop containing nucleotide triphosphate hydrolases"/>
    <property type="match status" value="1"/>
</dbReference>
<sequence>MPTLHLVTGAPGSGKSTVLPHLAHYPFGAVDFDELLEPGGSLLGLKVASPDAEAVWPLYNGLWARIVAMLLRAGGPVLVMCPLTPDEWERATAGVAGLPRAAWARLDCDDEERRTRLAARGWGDAPVEEALRDADDLRRVVDREFTTSGRSAADVAAALAAWVGGAT</sequence>
<dbReference type="SUPFAM" id="SSF52540">
    <property type="entry name" value="P-loop containing nucleoside triphosphate hydrolases"/>
    <property type="match status" value="1"/>
</dbReference>
<keyword evidence="2" id="KW-1185">Reference proteome</keyword>
<name>A0ABU2S1R0_9ACTN</name>
<dbReference type="Proteomes" id="UP001183615">
    <property type="component" value="Unassembled WGS sequence"/>
</dbReference>
<gene>
    <name evidence="1" type="ORF">RM779_09715</name>
</gene>
<proteinExistence type="predicted"/>
<evidence type="ECO:0000313" key="1">
    <source>
        <dbReference type="EMBL" id="MDT0442870.1"/>
    </source>
</evidence>
<protein>
    <submittedName>
        <fullName evidence="1">AAA family ATPase</fullName>
    </submittedName>
</protein>
<dbReference type="Pfam" id="PF13238">
    <property type="entry name" value="AAA_18"/>
    <property type="match status" value="1"/>
</dbReference>
<dbReference type="InterPro" id="IPR027417">
    <property type="entry name" value="P-loop_NTPase"/>
</dbReference>
<dbReference type="RefSeq" id="WP_311617264.1">
    <property type="nucleotide sequence ID" value="NZ_JAVREV010000004.1"/>
</dbReference>
<evidence type="ECO:0000313" key="2">
    <source>
        <dbReference type="Proteomes" id="UP001183615"/>
    </source>
</evidence>
<accession>A0ABU2S1R0</accession>
<dbReference type="EMBL" id="JAVREV010000004">
    <property type="protein sequence ID" value="MDT0442870.1"/>
    <property type="molecule type" value="Genomic_DNA"/>
</dbReference>
<organism evidence="1 2">
    <name type="scientific">Streptomyces johnsoniae</name>
    <dbReference type="NCBI Taxonomy" id="3075532"/>
    <lineage>
        <taxon>Bacteria</taxon>
        <taxon>Bacillati</taxon>
        <taxon>Actinomycetota</taxon>
        <taxon>Actinomycetes</taxon>
        <taxon>Kitasatosporales</taxon>
        <taxon>Streptomycetaceae</taxon>
        <taxon>Streptomyces</taxon>
    </lineage>
</organism>
<reference evidence="2" key="1">
    <citation type="submission" date="2023-07" db="EMBL/GenBank/DDBJ databases">
        <title>30 novel species of actinomycetes from the DSMZ collection.</title>
        <authorList>
            <person name="Nouioui I."/>
        </authorList>
    </citation>
    <scope>NUCLEOTIDE SEQUENCE [LARGE SCALE GENOMIC DNA]</scope>
    <source>
        <strain evidence="2">DSM 41886</strain>
    </source>
</reference>